<evidence type="ECO:0000256" key="2">
    <source>
        <dbReference type="ARBA" id="ARBA00022527"/>
    </source>
</evidence>
<sequence>MSRDGITRLRYSPNSFPPPGYLPLPIVKRMLRHVLLGIARAHARGIAHTDIKPDNILVAQPWSPHALTEWLKDNPPQAYPPERSLSKMVTAFVMQSFPDLTVNELALGAFKLADWGSAQFVNRQTTDDITPLGLRPPEIILGGEWDESVDIWTYGCIVRCHRLQRHHKSSLFKAVGHEKNATDEDILLYQMIIFCGEFFQADFLMQCSRSHEYFNRNCKPKKFDRFVRKPFQECIRACNFPFSDNEVEQAAAFLTRCLRLDPKNRATASELLQDPWLNSLA</sequence>
<keyword evidence="11" id="KW-1185">Reference proteome</keyword>
<evidence type="ECO:0000313" key="11">
    <source>
        <dbReference type="Proteomes" id="UP000053820"/>
    </source>
</evidence>
<dbReference type="PANTHER" id="PTHR47634:SF9">
    <property type="entry name" value="PROTEIN KINASE DOMAIN-CONTAINING PROTEIN-RELATED"/>
    <property type="match status" value="1"/>
</dbReference>
<dbReference type="InterPro" id="IPR008271">
    <property type="entry name" value="Ser/Thr_kinase_AS"/>
</dbReference>
<comment type="catalytic activity">
    <reaction evidence="7">
        <text>L-threonyl-[protein] + ATP = O-phospho-L-threonyl-[protein] + ADP + H(+)</text>
        <dbReference type="Rhea" id="RHEA:46608"/>
        <dbReference type="Rhea" id="RHEA-COMP:11060"/>
        <dbReference type="Rhea" id="RHEA-COMP:11605"/>
        <dbReference type="ChEBI" id="CHEBI:15378"/>
        <dbReference type="ChEBI" id="CHEBI:30013"/>
        <dbReference type="ChEBI" id="CHEBI:30616"/>
        <dbReference type="ChEBI" id="CHEBI:61977"/>
        <dbReference type="ChEBI" id="CHEBI:456216"/>
        <dbReference type="EC" id="2.7.11.1"/>
    </reaction>
</comment>
<gene>
    <name evidence="10" type="ORF">HYDPIDRAFT_30399</name>
</gene>
<dbReference type="InterPro" id="IPR000719">
    <property type="entry name" value="Prot_kinase_dom"/>
</dbReference>
<dbReference type="GO" id="GO:0004674">
    <property type="term" value="F:protein serine/threonine kinase activity"/>
    <property type="evidence" value="ECO:0007669"/>
    <property type="project" value="UniProtKB-KW"/>
</dbReference>
<organism evidence="10 11">
    <name type="scientific">Hydnomerulius pinastri MD-312</name>
    <dbReference type="NCBI Taxonomy" id="994086"/>
    <lineage>
        <taxon>Eukaryota</taxon>
        <taxon>Fungi</taxon>
        <taxon>Dikarya</taxon>
        <taxon>Basidiomycota</taxon>
        <taxon>Agaricomycotina</taxon>
        <taxon>Agaricomycetes</taxon>
        <taxon>Agaricomycetidae</taxon>
        <taxon>Boletales</taxon>
        <taxon>Boletales incertae sedis</taxon>
        <taxon>Leucogyrophana</taxon>
    </lineage>
</organism>
<dbReference type="Gene3D" id="1.10.510.10">
    <property type="entry name" value="Transferase(Phosphotransferase) domain 1"/>
    <property type="match status" value="1"/>
</dbReference>
<dbReference type="PROSITE" id="PS50011">
    <property type="entry name" value="PROTEIN_KINASE_DOM"/>
    <property type="match status" value="1"/>
</dbReference>
<evidence type="ECO:0000259" key="9">
    <source>
        <dbReference type="PROSITE" id="PS50011"/>
    </source>
</evidence>
<keyword evidence="5" id="KW-0418">Kinase</keyword>
<feature type="domain" description="Protein kinase" evidence="9">
    <location>
        <begin position="1"/>
        <end position="277"/>
    </location>
</feature>
<dbReference type="HOGENOM" id="CLU_000288_81_13_1"/>
<dbReference type="InterPro" id="IPR051334">
    <property type="entry name" value="SRPK"/>
</dbReference>
<proteinExistence type="predicted"/>
<evidence type="ECO:0000256" key="8">
    <source>
        <dbReference type="ARBA" id="ARBA00048679"/>
    </source>
</evidence>
<evidence type="ECO:0000256" key="3">
    <source>
        <dbReference type="ARBA" id="ARBA00022679"/>
    </source>
</evidence>
<dbReference type="GO" id="GO:0000245">
    <property type="term" value="P:spliceosomal complex assembly"/>
    <property type="evidence" value="ECO:0007669"/>
    <property type="project" value="TreeGrafter"/>
</dbReference>
<dbReference type="Pfam" id="PF00069">
    <property type="entry name" value="Pkinase"/>
    <property type="match status" value="1"/>
</dbReference>
<evidence type="ECO:0000256" key="5">
    <source>
        <dbReference type="ARBA" id="ARBA00022777"/>
    </source>
</evidence>
<dbReference type="OrthoDB" id="5979581at2759"/>
<evidence type="ECO:0000256" key="1">
    <source>
        <dbReference type="ARBA" id="ARBA00012513"/>
    </source>
</evidence>
<dbReference type="GO" id="GO:0050684">
    <property type="term" value="P:regulation of mRNA processing"/>
    <property type="evidence" value="ECO:0007669"/>
    <property type="project" value="TreeGrafter"/>
</dbReference>
<keyword evidence="3" id="KW-0808">Transferase</keyword>
<keyword evidence="4" id="KW-0547">Nucleotide-binding</keyword>
<evidence type="ECO:0000256" key="4">
    <source>
        <dbReference type="ARBA" id="ARBA00022741"/>
    </source>
</evidence>
<dbReference type="PANTHER" id="PTHR47634">
    <property type="entry name" value="PROTEIN KINASE DOMAIN-CONTAINING PROTEIN-RELATED"/>
    <property type="match status" value="1"/>
</dbReference>
<reference evidence="10 11" key="1">
    <citation type="submission" date="2014-04" db="EMBL/GenBank/DDBJ databases">
        <title>Evolutionary Origins and Diversification of the Mycorrhizal Mutualists.</title>
        <authorList>
            <consortium name="DOE Joint Genome Institute"/>
            <consortium name="Mycorrhizal Genomics Consortium"/>
            <person name="Kohler A."/>
            <person name="Kuo A."/>
            <person name="Nagy L.G."/>
            <person name="Floudas D."/>
            <person name="Copeland A."/>
            <person name="Barry K.W."/>
            <person name="Cichocki N."/>
            <person name="Veneault-Fourrey C."/>
            <person name="LaButti K."/>
            <person name="Lindquist E.A."/>
            <person name="Lipzen A."/>
            <person name="Lundell T."/>
            <person name="Morin E."/>
            <person name="Murat C."/>
            <person name="Riley R."/>
            <person name="Ohm R."/>
            <person name="Sun H."/>
            <person name="Tunlid A."/>
            <person name="Henrissat B."/>
            <person name="Grigoriev I.V."/>
            <person name="Hibbett D.S."/>
            <person name="Martin F."/>
        </authorList>
    </citation>
    <scope>NUCLEOTIDE SEQUENCE [LARGE SCALE GENOMIC DNA]</scope>
    <source>
        <strain evidence="10 11">MD-312</strain>
    </source>
</reference>
<comment type="catalytic activity">
    <reaction evidence="8">
        <text>L-seryl-[protein] + ATP = O-phospho-L-seryl-[protein] + ADP + H(+)</text>
        <dbReference type="Rhea" id="RHEA:17989"/>
        <dbReference type="Rhea" id="RHEA-COMP:9863"/>
        <dbReference type="Rhea" id="RHEA-COMP:11604"/>
        <dbReference type="ChEBI" id="CHEBI:15378"/>
        <dbReference type="ChEBI" id="CHEBI:29999"/>
        <dbReference type="ChEBI" id="CHEBI:30616"/>
        <dbReference type="ChEBI" id="CHEBI:83421"/>
        <dbReference type="ChEBI" id="CHEBI:456216"/>
        <dbReference type="EC" id="2.7.11.1"/>
    </reaction>
</comment>
<dbReference type="SMART" id="SM00220">
    <property type="entry name" value="S_TKc"/>
    <property type="match status" value="1"/>
</dbReference>
<dbReference type="GO" id="GO:0005524">
    <property type="term" value="F:ATP binding"/>
    <property type="evidence" value="ECO:0007669"/>
    <property type="project" value="UniProtKB-KW"/>
</dbReference>
<dbReference type="Proteomes" id="UP000053820">
    <property type="component" value="Unassembled WGS sequence"/>
</dbReference>
<evidence type="ECO:0000313" key="10">
    <source>
        <dbReference type="EMBL" id="KIJ62431.1"/>
    </source>
</evidence>
<dbReference type="PROSITE" id="PS00108">
    <property type="entry name" value="PROTEIN_KINASE_ST"/>
    <property type="match status" value="1"/>
</dbReference>
<dbReference type="SUPFAM" id="SSF56112">
    <property type="entry name" value="Protein kinase-like (PK-like)"/>
    <property type="match status" value="1"/>
</dbReference>
<keyword evidence="2" id="KW-0723">Serine/threonine-protein kinase</keyword>
<keyword evidence="6" id="KW-0067">ATP-binding</keyword>
<evidence type="ECO:0000256" key="6">
    <source>
        <dbReference type="ARBA" id="ARBA00022840"/>
    </source>
</evidence>
<evidence type="ECO:0000256" key="7">
    <source>
        <dbReference type="ARBA" id="ARBA00047899"/>
    </source>
</evidence>
<dbReference type="InterPro" id="IPR011009">
    <property type="entry name" value="Kinase-like_dom_sf"/>
</dbReference>
<accession>A0A0C9WCT6</accession>
<dbReference type="EMBL" id="KN839855">
    <property type="protein sequence ID" value="KIJ62431.1"/>
    <property type="molecule type" value="Genomic_DNA"/>
</dbReference>
<protein>
    <recommendedName>
        <fullName evidence="1">non-specific serine/threonine protein kinase</fullName>
        <ecNumber evidence="1">2.7.11.1</ecNumber>
    </recommendedName>
</protein>
<dbReference type="EC" id="2.7.11.1" evidence="1"/>
<dbReference type="AlphaFoldDB" id="A0A0C9WCT6"/>
<name>A0A0C9WCT6_9AGAM</name>